<accession>A0A381Y9T0</accession>
<dbReference type="InterPro" id="IPR023214">
    <property type="entry name" value="HAD_sf"/>
</dbReference>
<name>A0A381Y9T0_9ZZZZ</name>
<protein>
    <recommendedName>
        <fullName evidence="1">Polynucleotide kinase PNKP phosphatase domain-containing protein</fullName>
    </recommendedName>
</protein>
<dbReference type="AlphaFoldDB" id="A0A381Y9T0"/>
<organism evidence="2">
    <name type="scientific">marine metagenome</name>
    <dbReference type="NCBI Taxonomy" id="408172"/>
    <lineage>
        <taxon>unclassified sequences</taxon>
        <taxon>metagenomes</taxon>
        <taxon>ecological metagenomes</taxon>
    </lineage>
</organism>
<reference evidence="2" key="1">
    <citation type="submission" date="2018-05" db="EMBL/GenBank/DDBJ databases">
        <authorList>
            <person name="Lanie J.A."/>
            <person name="Ng W.-L."/>
            <person name="Kazmierczak K.M."/>
            <person name="Andrzejewski T.M."/>
            <person name="Davidsen T.M."/>
            <person name="Wayne K.J."/>
            <person name="Tettelin H."/>
            <person name="Glass J.I."/>
            <person name="Rusch D."/>
            <person name="Podicherti R."/>
            <person name="Tsui H.-C.T."/>
            <person name="Winkler M.E."/>
        </authorList>
    </citation>
    <scope>NUCLEOTIDE SEQUENCE</scope>
</reference>
<proteinExistence type="predicted"/>
<evidence type="ECO:0000313" key="2">
    <source>
        <dbReference type="EMBL" id="SVA73233.1"/>
    </source>
</evidence>
<dbReference type="Pfam" id="PF25109">
    <property type="entry name" value="HAD_PNKP"/>
    <property type="match status" value="1"/>
</dbReference>
<feature type="domain" description="Polynucleotide kinase PNKP phosphatase" evidence="1">
    <location>
        <begin position="2"/>
        <end position="64"/>
    </location>
</feature>
<gene>
    <name evidence="2" type="ORF">METZ01_LOCUS126087</name>
</gene>
<dbReference type="EMBL" id="UINC01017615">
    <property type="protein sequence ID" value="SVA73233.1"/>
    <property type="molecule type" value="Genomic_DNA"/>
</dbReference>
<dbReference type="SUPFAM" id="SSF56784">
    <property type="entry name" value="HAD-like"/>
    <property type="match status" value="1"/>
</dbReference>
<dbReference type="InterPro" id="IPR036412">
    <property type="entry name" value="HAD-like_sf"/>
</dbReference>
<dbReference type="InterPro" id="IPR056782">
    <property type="entry name" value="HAD_PNKP"/>
</dbReference>
<evidence type="ECO:0000259" key="1">
    <source>
        <dbReference type="Pfam" id="PF25109"/>
    </source>
</evidence>
<dbReference type="Gene3D" id="3.40.50.1000">
    <property type="entry name" value="HAD superfamily/HAD-like"/>
    <property type="match status" value="1"/>
</dbReference>
<sequence length="120" mass="13352">MKTVICDIDGTIFKYSPNGHDAIANEEPVLLPGVKEHFKRWENAGHRIVLITGRRESVRDITESTLVDFGIPFDILLMGHADTGRILINDISNKGTCKAHAISLKRDSGLNNIDWEEVGL</sequence>